<gene>
    <name evidence="1" type="ORF">DF037_28545</name>
</gene>
<dbReference type="EMBL" id="QTQX01000022">
    <property type="protein sequence ID" value="RQT22068.1"/>
    <property type="molecule type" value="Genomic_DNA"/>
</dbReference>
<name>A0A3N8QE47_9BURK</name>
<comment type="caution">
    <text evidence="1">The sequence shown here is derived from an EMBL/GenBank/DDBJ whole genome shotgun (WGS) entry which is preliminary data.</text>
</comment>
<sequence length="70" mass="8076">MNVNQQHECLAILTETIGENPVHWSEIKAAASEKMSIRNWLDVRGVLQWGMNNGRFKRIADVHIEAYQRA</sequence>
<accession>A0A3N8QE47</accession>
<dbReference type="AlphaFoldDB" id="A0A3N8QE47"/>
<reference evidence="1 2" key="1">
    <citation type="submission" date="2018-08" db="EMBL/GenBank/DDBJ databases">
        <title>Comparative analysis of Burkholderia isolates from Puerto Rico.</title>
        <authorList>
            <person name="Hall C."/>
            <person name="Sahl J."/>
            <person name="Wagner D."/>
        </authorList>
    </citation>
    <scope>NUCLEOTIDE SEQUENCE [LARGE SCALE GENOMIC DNA]</scope>
    <source>
        <strain evidence="1 2">Bp9001</strain>
    </source>
</reference>
<dbReference type="Proteomes" id="UP000269271">
    <property type="component" value="Unassembled WGS sequence"/>
</dbReference>
<proteinExistence type="predicted"/>
<evidence type="ECO:0000313" key="2">
    <source>
        <dbReference type="Proteomes" id="UP000269271"/>
    </source>
</evidence>
<protein>
    <recommendedName>
        <fullName evidence="3">DNA-binding protein</fullName>
    </recommendedName>
</protein>
<dbReference type="RefSeq" id="WP_124619243.1">
    <property type="nucleotide sequence ID" value="NZ_QTQX01000022.1"/>
</dbReference>
<organism evidence="1 2">
    <name type="scientific">Burkholderia contaminans</name>
    <dbReference type="NCBI Taxonomy" id="488447"/>
    <lineage>
        <taxon>Bacteria</taxon>
        <taxon>Pseudomonadati</taxon>
        <taxon>Pseudomonadota</taxon>
        <taxon>Betaproteobacteria</taxon>
        <taxon>Burkholderiales</taxon>
        <taxon>Burkholderiaceae</taxon>
        <taxon>Burkholderia</taxon>
        <taxon>Burkholderia cepacia complex</taxon>
    </lineage>
</organism>
<evidence type="ECO:0000313" key="1">
    <source>
        <dbReference type="EMBL" id="RQT22068.1"/>
    </source>
</evidence>
<evidence type="ECO:0008006" key="3">
    <source>
        <dbReference type="Google" id="ProtNLM"/>
    </source>
</evidence>